<sequence>MKKLIAALAAAVAFTGVGAQAHADPVGPSQTWCGTEYDWKNEVYVQACLRHQGYDYGARWEWVAEGHIRDKWNRSYPVKLQLVIISSHKEYDGPESVVQLTPDGIYASYAIPSVPLAGPKRHAELHVLEPANINVAVSSPEVSNT</sequence>
<reference evidence="3" key="1">
    <citation type="journal article" date="2019" name="Int. J. Syst. Evol. Microbiol.">
        <title>The Global Catalogue of Microorganisms (GCM) 10K type strain sequencing project: providing services to taxonomists for standard genome sequencing and annotation.</title>
        <authorList>
            <consortium name="The Broad Institute Genomics Platform"/>
            <consortium name="The Broad Institute Genome Sequencing Center for Infectious Disease"/>
            <person name="Wu L."/>
            <person name="Ma J."/>
        </authorList>
    </citation>
    <scope>NUCLEOTIDE SEQUENCE [LARGE SCALE GENOMIC DNA]</scope>
    <source>
        <strain evidence="3">JCM 31486</strain>
    </source>
</reference>
<evidence type="ECO:0000313" key="2">
    <source>
        <dbReference type="EMBL" id="MFD1049243.1"/>
    </source>
</evidence>
<evidence type="ECO:0000313" key="3">
    <source>
        <dbReference type="Proteomes" id="UP001597045"/>
    </source>
</evidence>
<proteinExistence type="predicted"/>
<feature type="chain" id="PRO_5047147759" evidence="1">
    <location>
        <begin position="24"/>
        <end position="145"/>
    </location>
</feature>
<comment type="caution">
    <text evidence="2">The sequence shown here is derived from an EMBL/GenBank/DDBJ whole genome shotgun (WGS) entry which is preliminary data.</text>
</comment>
<feature type="signal peptide" evidence="1">
    <location>
        <begin position="1"/>
        <end position="23"/>
    </location>
</feature>
<organism evidence="2 3">
    <name type="scientific">Kibdelosporangium lantanae</name>
    <dbReference type="NCBI Taxonomy" id="1497396"/>
    <lineage>
        <taxon>Bacteria</taxon>
        <taxon>Bacillati</taxon>
        <taxon>Actinomycetota</taxon>
        <taxon>Actinomycetes</taxon>
        <taxon>Pseudonocardiales</taxon>
        <taxon>Pseudonocardiaceae</taxon>
        <taxon>Kibdelosporangium</taxon>
    </lineage>
</organism>
<dbReference type="Proteomes" id="UP001597045">
    <property type="component" value="Unassembled WGS sequence"/>
</dbReference>
<evidence type="ECO:0000256" key="1">
    <source>
        <dbReference type="SAM" id="SignalP"/>
    </source>
</evidence>
<name>A0ABW3MGM9_9PSEU</name>
<keyword evidence="3" id="KW-1185">Reference proteome</keyword>
<keyword evidence="1" id="KW-0732">Signal</keyword>
<accession>A0ABW3MGM9</accession>
<dbReference type="EMBL" id="JBHTIS010002062">
    <property type="protein sequence ID" value="MFD1049243.1"/>
    <property type="molecule type" value="Genomic_DNA"/>
</dbReference>
<protein>
    <submittedName>
        <fullName evidence="2">Uncharacterized protein</fullName>
    </submittedName>
</protein>
<gene>
    <name evidence="2" type="ORF">ACFQ1S_28750</name>
</gene>